<dbReference type="InterPro" id="IPR036259">
    <property type="entry name" value="MFS_trans_sf"/>
</dbReference>
<feature type="transmembrane region" description="Helical" evidence="7">
    <location>
        <begin position="203"/>
        <end position="224"/>
    </location>
</feature>
<feature type="transmembrane region" description="Helical" evidence="7">
    <location>
        <begin position="439"/>
        <end position="461"/>
    </location>
</feature>
<keyword evidence="5 7" id="KW-0472">Membrane</keyword>
<dbReference type="SUPFAM" id="SSF103473">
    <property type="entry name" value="MFS general substrate transporter"/>
    <property type="match status" value="1"/>
</dbReference>
<evidence type="ECO:0000256" key="1">
    <source>
        <dbReference type="ARBA" id="ARBA00004141"/>
    </source>
</evidence>
<evidence type="ECO:0000256" key="5">
    <source>
        <dbReference type="ARBA" id="ARBA00023136"/>
    </source>
</evidence>
<evidence type="ECO:0000256" key="6">
    <source>
        <dbReference type="SAM" id="MobiDB-lite"/>
    </source>
</evidence>
<keyword evidence="10" id="KW-1185">Reference proteome</keyword>
<dbReference type="InterPro" id="IPR020846">
    <property type="entry name" value="MFS_dom"/>
</dbReference>
<feature type="transmembrane region" description="Helical" evidence="7">
    <location>
        <begin position="270"/>
        <end position="289"/>
    </location>
</feature>
<evidence type="ECO:0000256" key="2">
    <source>
        <dbReference type="ARBA" id="ARBA00022448"/>
    </source>
</evidence>
<dbReference type="AlphaFoldDB" id="A0A913ZIC8"/>
<dbReference type="EnsemblMetazoa" id="XM_038195621.1">
    <property type="protein sequence ID" value="XP_038051549.1"/>
    <property type="gene ID" value="LOC119724528"/>
</dbReference>
<evidence type="ECO:0000256" key="7">
    <source>
        <dbReference type="SAM" id="Phobius"/>
    </source>
</evidence>
<dbReference type="Proteomes" id="UP000887568">
    <property type="component" value="Unplaced"/>
</dbReference>
<dbReference type="GO" id="GO:0016020">
    <property type="term" value="C:membrane"/>
    <property type="evidence" value="ECO:0007669"/>
    <property type="project" value="UniProtKB-SubCell"/>
</dbReference>
<keyword evidence="4 7" id="KW-1133">Transmembrane helix</keyword>
<sequence length="495" mass="52410">MDHDEISLSGKSNLEATPTASNDNTLVMEKNQWQETVVDDTPTIKSNPAASEGDSAAAPTSKFTFHQKITFLSVALTSLSTWSTYSVIAVFFPTEAAAKGMSPTVVGLVFSSFSVASGISAPIFGKVLPLFGARFVFLAGAFVTGGCNLLFGFLENMAPGATFTAFCFAIRTLEGLGSSACNTASGAIISFTFPENVGAAMSLLECVIGMSFAIGPAMGGLIYNAGGFKLPFFVLGGLVLVCFAINYFLMPDHASEHEESGSMVQVLKIPAIWVLLLFLCTSTVGFSSMDPVLSPHLQQLGYGVVGRSLTFAAFGAFYAFSAIPLGYIVDKKGCTRTLMVLGAFGTVIGFLLLGPSPLLNITPSVVLIGVVLPFIAIMLAMMTIPTLPDMLITAKWYGVPDNLGLIGIVSGLWNAVMSFGAMLGPIVSGTLTDHYGFEYFTTVIASWFVVVMLIGCFFGVWEYRCGKGRRLPKEGVGVKASSTEEEKVLLLSEEA</sequence>
<dbReference type="EnsemblMetazoa" id="XM_038195620.1">
    <property type="protein sequence ID" value="XP_038051548.1"/>
    <property type="gene ID" value="LOC119724528"/>
</dbReference>
<feature type="transmembrane region" description="Helical" evidence="7">
    <location>
        <begin position="104"/>
        <end position="125"/>
    </location>
</feature>
<evidence type="ECO:0000256" key="4">
    <source>
        <dbReference type="ARBA" id="ARBA00022989"/>
    </source>
</evidence>
<evidence type="ECO:0000256" key="3">
    <source>
        <dbReference type="ARBA" id="ARBA00022692"/>
    </source>
</evidence>
<feature type="domain" description="Major facilitator superfamily (MFS) profile" evidence="8">
    <location>
        <begin position="70"/>
        <end position="464"/>
    </location>
</feature>
<proteinExistence type="predicted"/>
<feature type="transmembrane region" description="Helical" evidence="7">
    <location>
        <begin position="230"/>
        <end position="249"/>
    </location>
</feature>
<dbReference type="GO" id="GO:0022857">
    <property type="term" value="F:transmembrane transporter activity"/>
    <property type="evidence" value="ECO:0007669"/>
    <property type="project" value="InterPro"/>
</dbReference>
<keyword evidence="3 7" id="KW-0812">Transmembrane</keyword>
<protein>
    <recommendedName>
        <fullName evidence="8">Major facilitator superfamily (MFS) profile domain-containing protein</fullName>
    </recommendedName>
</protein>
<feature type="transmembrane region" description="Helical" evidence="7">
    <location>
        <begin position="309"/>
        <end position="329"/>
    </location>
</feature>
<keyword evidence="2" id="KW-0813">Transport</keyword>
<dbReference type="RefSeq" id="XP_038051548.1">
    <property type="nucleotide sequence ID" value="XM_038195620.1"/>
</dbReference>
<feature type="region of interest" description="Disordered" evidence="6">
    <location>
        <begin position="1"/>
        <end position="25"/>
    </location>
</feature>
<feature type="compositionally biased region" description="Polar residues" evidence="6">
    <location>
        <begin position="9"/>
        <end position="25"/>
    </location>
</feature>
<dbReference type="EnsemblMetazoa" id="XM_038195623.1">
    <property type="protein sequence ID" value="XP_038051551.1"/>
    <property type="gene ID" value="LOC119724528"/>
</dbReference>
<dbReference type="OrthoDB" id="497880at2759"/>
<feature type="transmembrane region" description="Helical" evidence="7">
    <location>
        <begin position="338"/>
        <end position="355"/>
    </location>
</feature>
<dbReference type="Pfam" id="PF07690">
    <property type="entry name" value="MFS_1"/>
    <property type="match status" value="1"/>
</dbReference>
<feature type="transmembrane region" description="Helical" evidence="7">
    <location>
        <begin position="403"/>
        <end position="427"/>
    </location>
</feature>
<dbReference type="PANTHER" id="PTHR23506">
    <property type="entry name" value="GH10249P"/>
    <property type="match status" value="1"/>
</dbReference>
<dbReference type="RefSeq" id="XP_038051549.1">
    <property type="nucleotide sequence ID" value="XM_038195621.1"/>
</dbReference>
<dbReference type="PROSITE" id="PS50850">
    <property type="entry name" value="MFS"/>
    <property type="match status" value="1"/>
</dbReference>
<feature type="transmembrane region" description="Helical" evidence="7">
    <location>
        <begin position="69"/>
        <end position="92"/>
    </location>
</feature>
<dbReference type="EnsemblMetazoa" id="XM_038195622.1">
    <property type="protein sequence ID" value="XP_038051550.1"/>
    <property type="gene ID" value="LOC119724528"/>
</dbReference>
<feature type="transmembrane region" description="Helical" evidence="7">
    <location>
        <begin position="131"/>
        <end position="154"/>
    </location>
</feature>
<dbReference type="RefSeq" id="XP_038051550.1">
    <property type="nucleotide sequence ID" value="XM_038195622.1"/>
</dbReference>
<dbReference type="GeneID" id="119724528"/>
<evidence type="ECO:0000313" key="9">
    <source>
        <dbReference type="EnsemblMetazoa" id="XP_038051548.1"/>
    </source>
</evidence>
<evidence type="ECO:0000259" key="8">
    <source>
        <dbReference type="PROSITE" id="PS50850"/>
    </source>
</evidence>
<evidence type="ECO:0000313" key="10">
    <source>
        <dbReference type="Proteomes" id="UP000887568"/>
    </source>
</evidence>
<dbReference type="Gene3D" id="1.20.1250.20">
    <property type="entry name" value="MFS general substrate transporter like domains"/>
    <property type="match status" value="2"/>
</dbReference>
<dbReference type="InterPro" id="IPR050930">
    <property type="entry name" value="MFS_Vesicular_Transporter"/>
</dbReference>
<accession>A0A913ZIC8</accession>
<dbReference type="RefSeq" id="XP_038051551.1">
    <property type="nucleotide sequence ID" value="XM_038195623.1"/>
</dbReference>
<reference evidence="9" key="1">
    <citation type="submission" date="2022-11" db="UniProtKB">
        <authorList>
            <consortium name="EnsemblMetazoa"/>
        </authorList>
    </citation>
    <scope>IDENTIFICATION</scope>
</reference>
<feature type="transmembrane region" description="Helical" evidence="7">
    <location>
        <begin position="361"/>
        <end position="382"/>
    </location>
</feature>
<comment type="subcellular location">
    <subcellularLocation>
        <location evidence="1">Membrane</location>
        <topology evidence="1">Multi-pass membrane protein</topology>
    </subcellularLocation>
</comment>
<dbReference type="PANTHER" id="PTHR23506:SF26">
    <property type="entry name" value="MFS-TYPE TRANSPORTER SLC18B1"/>
    <property type="match status" value="1"/>
</dbReference>
<dbReference type="OMA" id="RLNFEWA"/>
<organism evidence="9 10">
    <name type="scientific">Patiria miniata</name>
    <name type="common">Bat star</name>
    <name type="synonym">Asterina miniata</name>
    <dbReference type="NCBI Taxonomy" id="46514"/>
    <lineage>
        <taxon>Eukaryota</taxon>
        <taxon>Metazoa</taxon>
        <taxon>Echinodermata</taxon>
        <taxon>Eleutherozoa</taxon>
        <taxon>Asterozoa</taxon>
        <taxon>Asteroidea</taxon>
        <taxon>Valvatacea</taxon>
        <taxon>Valvatida</taxon>
        <taxon>Asterinidae</taxon>
        <taxon>Patiria</taxon>
    </lineage>
</organism>
<name>A0A913ZIC8_PATMI</name>
<dbReference type="InterPro" id="IPR011701">
    <property type="entry name" value="MFS"/>
</dbReference>
<feature type="region of interest" description="Disordered" evidence="6">
    <location>
        <begin position="37"/>
        <end position="57"/>
    </location>
</feature>